<keyword evidence="1" id="KW-0378">Hydrolase</keyword>
<evidence type="ECO:0000259" key="3">
    <source>
        <dbReference type="SMART" id="SM00331"/>
    </source>
</evidence>
<dbReference type="Pfam" id="PF07228">
    <property type="entry name" value="SpoIIE"/>
    <property type="match status" value="1"/>
</dbReference>
<dbReference type="Gene3D" id="3.60.40.10">
    <property type="entry name" value="PPM-type phosphatase domain"/>
    <property type="match status" value="1"/>
</dbReference>
<keyword evidence="5" id="KW-1185">Reference proteome</keyword>
<dbReference type="InterPro" id="IPR013656">
    <property type="entry name" value="PAS_4"/>
</dbReference>
<proteinExistence type="predicted"/>
<dbReference type="SMART" id="SM00065">
    <property type="entry name" value="GAF"/>
    <property type="match status" value="1"/>
</dbReference>
<dbReference type="InterPro" id="IPR035965">
    <property type="entry name" value="PAS-like_dom_sf"/>
</dbReference>
<dbReference type="Proteomes" id="UP001183809">
    <property type="component" value="Unassembled WGS sequence"/>
</dbReference>
<dbReference type="InterPro" id="IPR029016">
    <property type="entry name" value="GAF-like_dom_sf"/>
</dbReference>
<dbReference type="SUPFAM" id="SSF81606">
    <property type="entry name" value="PP2C-like"/>
    <property type="match status" value="1"/>
</dbReference>
<protein>
    <submittedName>
        <fullName evidence="4">SpoIIE family protein phosphatase</fullName>
    </submittedName>
</protein>
<gene>
    <name evidence="4" type="ORF">RM764_21160</name>
</gene>
<dbReference type="SUPFAM" id="SSF55781">
    <property type="entry name" value="GAF domain-like"/>
    <property type="match status" value="1"/>
</dbReference>
<evidence type="ECO:0000313" key="4">
    <source>
        <dbReference type="EMBL" id="MDT0465480.1"/>
    </source>
</evidence>
<comment type="caution">
    <text evidence="4">The sequence shown here is derived from an EMBL/GenBank/DDBJ whole genome shotgun (WGS) entry which is preliminary data.</text>
</comment>
<feature type="domain" description="GAF" evidence="2">
    <location>
        <begin position="266"/>
        <end position="416"/>
    </location>
</feature>
<accession>A0ABU2TXB6</accession>
<dbReference type="InterPro" id="IPR036457">
    <property type="entry name" value="PPM-type-like_dom_sf"/>
</dbReference>
<dbReference type="Gene3D" id="3.30.450.20">
    <property type="entry name" value="PAS domain"/>
    <property type="match status" value="1"/>
</dbReference>
<dbReference type="Gene3D" id="3.30.450.40">
    <property type="match status" value="1"/>
</dbReference>
<dbReference type="PANTHER" id="PTHR43156:SF2">
    <property type="entry name" value="STAGE II SPORULATION PROTEIN E"/>
    <property type="match status" value="1"/>
</dbReference>
<evidence type="ECO:0000313" key="5">
    <source>
        <dbReference type="Proteomes" id="UP001183809"/>
    </source>
</evidence>
<dbReference type="SMART" id="SM00331">
    <property type="entry name" value="PP2C_SIG"/>
    <property type="match status" value="1"/>
</dbReference>
<dbReference type="Pfam" id="PF13185">
    <property type="entry name" value="GAF_2"/>
    <property type="match status" value="1"/>
</dbReference>
<evidence type="ECO:0000259" key="2">
    <source>
        <dbReference type="SMART" id="SM00065"/>
    </source>
</evidence>
<evidence type="ECO:0000256" key="1">
    <source>
        <dbReference type="ARBA" id="ARBA00022801"/>
    </source>
</evidence>
<dbReference type="SUPFAM" id="SSF55785">
    <property type="entry name" value="PYP-like sensor domain (PAS domain)"/>
    <property type="match status" value="1"/>
</dbReference>
<dbReference type="InterPro" id="IPR052016">
    <property type="entry name" value="Bact_Sigma-Reg"/>
</dbReference>
<dbReference type="RefSeq" id="WP_311696953.1">
    <property type="nucleotide sequence ID" value="NZ_JAVREY010000025.1"/>
</dbReference>
<name>A0ABU2TXB6_9ACTN</name>
<dbReference type="InterPro" id="IPR000014">
    <property type="entry name" value="PAS"/>
</dbReference>
<organism evidence="4 5">
    <name type="scientific">Streptomyces gibsoniae</name>
    <dbReference type="NCBI Taxonomy" id="3075529"/>
    <lineage>
        <taxon>Bacteria</taxon>
        <taxon>Bacillati</taxon>
        <taxon>Actinomycetota</taxon>
        <taxon>Actinomycetes</taxon>
        <taxon>Kitasatosporales</taxon>
        <taxon>Streptomycetaceae</taxon>
        <taxon>Streptomyces</taxon>
    </lineage>
</organism>
<dbReference type="Pfam" id="PF08448">
    <property type="entry name" value="PAS_4"/>
    <property type="match status" value="1"/>
</dbReference>
<dbReference type="PANTHER" id="PTHR43156">
    <property type="entry name" value="STAGE II SPORULATION PROTEIN E-RELATED"/>
    <property type="match status" value="1"/>
</dbReference>
<dbReference type="InterPro" id="IPR001932">
    <property type="entry name" value="PPM-type_phosphatase-like_dom"/>
</dbReference>
<sequence>MDASDELLRRAEPSALLSPDGHICSLNAAMATALGRPAERCVGRYMWELVPQSQRTVVECIVAHASKQRLAMRVLEFPRPGRASLVTLIEARPITPAAGEQLVWVHSLDVHNDLKSLLIPFRLSARSAGLGLCMYHPQVQQFEWLGGASTVAALFPEASLSLLWVFRHVHPDDRGSLRRLLNADATPQSPWTSLRFHTDQGDWFHLACQSRRIQLGCDGPEQVFGMIRDDTEHGARQKEILGALGAARRRAYAITEFSSALITAATEQELQQVVLTRLAAAFGGIGASLVLVDNGRLVVSSDAGLTWRADARCMSVDERLPMAHAMRTGQPLFISDQEEFLRRWPHGDAAPLPWPGLDLAMSITPLSPAGDQPLGVWVVTHDSEHHPSANERAFMTTLAELAGQALARIRSQQARVELATAVQRDMLPTLPERVPGLEIAARYRPCGAGLDIGGDWYDAFVMADGAVALEIGDVQGHDVDAAAFMGQIRSAMRAIAAHEPDPGTVLTRTNELLVTMDAPRFASCTMLHIDPCTGQVTGTSAGHVPMVFAHQDGSHGIRRLPGGPVLGILPDTDYPQETFTLDKDTALVMVTDGVVEAPDLSLDTGLEQTGTLAAQALHNGLDAAETADRVLDAAVAMNHSDDLAVLVVRRTW</sequence>
<dbReference type="InterPro" id="IPR003018">
    <property type="entry name" value="GAF"/>
</dbReference>
<dbReference type="CDD" id="cd00130">
    <property type="entry name" value="PAS"/>
    <property type="match status" value="2"/>
</dbReference>
<feature type="domain" description="PPM-type phosphatase" evidence="3">
    <location>
        <begin position="434"/>
        <end position="650"/>
    </location>
</feature>
<dbReference type="EMBL" id="JAVREY010000025">
    <property type="protein sequence ID" value="MDT0465480.1"/>
    <property type="molecule type" value="Genomic_DNA"/>
</dbReference>
<reference evidence="5" key="1">
    <citation type="submission" date="2023-07" db="EMBL/GenBank/DDBJ databases">
        <title>30 novel species of actinomycetes from the DSMZ collection.</title>
        <authorList>
            <person name="Nouioui I."/>
        </authorList>
    </citation>
    <scope>NUCLEOTIDE SEQUENCE [LARGE SCALE GENOMIC DNA]</scope>
    <source>
        <strain evidence="5">DSM 41699</strain>
    </source>
</reference>